<comment type="subcellular location">
    <subcellularLocation>
        <location evidence="1">Cell membrane</location>
        <topology evidence="1">Multi-pass membrane protein</topology>
    </subcellularLocation>
</comment>
<protein>
    <recommendedName>
        <fullName evidence="23">Sodium/calcium exchanger membrane region domain-containing protein</fullName>
    </recommendedName>
</protein>
<dbReference type="InterPro" id="IPR004837">
    <property type="entry name" value="NaCa_Exmemb"/>
</dbReference>
<dbReference type="InterPro" id="IPR004836">
    <property type="entry name" value="Na_Ca_Ex"/>
</dbReference>
<comment type="similarity">
    <text evidence="2">Belongs to the Ca(2+):cation antiporter (CaCA) (TC 2.A.19) family. SLC8 subfamily.</text>
</comment>
<evidence type="ECO:0000256" key="5">
    <source>
        <dbReference type="ARBA" id="ARBA00022692"/>
    </source>
</evidence>
<evidence type="ECO:0000256" key="4">
    <source>
        <dbReference type="ARBA" id="ARBA00022475"/>
    </source>
</evidence>
<accession>A0A7S0FA09</accession>
<reference evidence="22" key="1">
    <citation type="submission" date="2021-01" db="EMBL/GenBank/DDBJ databases">
        <authorList>
            <person name="Corre E."/>
            <person name="Pelletier E."/>
            <person name="Niang G."/>
            <person name="Scheremetjew M."/>
            <person name="Finn R."/>
            <person name="Kale V."/>
            <person name="Holt S."/>
            <person name="Cochrane G."/>
            <person name="Meng A."/>
            <person name="Brown T."/>
            <person name="Cohen L."/>
        </authorList>
    </citation>
    <scope>NUCLEOTIDE SEQUENCE</scope>
    <source>
        <strain evidence="22">Pbaha01</strain>
    </source>
</reference>
<evidence type="ECO:0000256" key="1">
    <source>
        <dbReference type="ARBA" id="ARBA00004651"/>
    </source>
</evidence>
<feature type="transmembrane region" description="Helical" evidence="19">
    <location>
        <begin position="120"/>
        <end position="144"/>
    </location>
</feature>
<evidence type="ECO:0000256" key="7">
    <source>
        <dbReference type="ARBA" id="ARBA00022729"/>
    </source>
</evidence>
<evidence type="ECO:0000256" key="6">
    <source>
        <dbReference type="ARBA" id="ARBA00022723"/>
    </source>
</evidence>
<dbReference type="InterPro" id="IPR003644">
    <property type="entry name" value="Calx_beta"/>
</dbReference>
<keyword evidence="11 19" id="KW-1133">Transmembrane helix</keyword>
<comment type="catalytic activity">
    <reaction evidence="17">
        <text>Ca(2+)(in) + 3 Na(+)(out) = Ca(2+)(out) + 3 Na(+)(in)</text>
        <dbReference type="Rhea" id="RHEA:69955"/>
        <dbReference type="ChEBI" id="CHEBI:29101"/>
        <dbReference type="ChEBI" id="CHEBI:29108"/>
    </reaction>
</comment>
<feature type="transmembrane region" description="Helical" evidence="19">
    <location>
        <begin position="470"/>
        <end position="489"/>
    </location>
</feature>
<evidence type="ECO:0000256" key="10">
    <source>
        <dbReference type="ARBA" id="ARBA00022860"/>
    </source>
</evidence>
<feature type="domain" description="Sodium/calcium exchanger membrane region" evidence="20">
    <location>
        <begin position="432"/>
        <end position="613"/>
    </location>
</feature>
<proteinExistence type="inferred from homology"/>
<dbReference type="PRINTS" id="PR01259">
    <property type="entry name" value="NACAEXCHNGR"/>
</dbReference>
<dbReference type="GO" id="GO:0005516">
    <property type="term" value="F:calmodulin binding"/>
    <property type="evidence" value="ECO:0007669"/>
    <property type="project" value="UniProtKB-KW"/>
</dbReference>
<keyword evidence="3" id="KW-0813">Transport</keyword>
<dbReference type="Pfam" id="PF03160">
    <property type="entry name" value="Calx-beta"/>
    <property type="match status" value="1"/>
</dbReference>
<evidence type="ECO:0000256" key="9">
    <source>
        <dbReference type="ARBA" id="ARBA00022837"/>
    </source>
</evidence>
<dbReference type="PANTHER" id="PTHR11878">
    <property type="entry name" value="SODIUM/CALCIUM EXCHANGER"/>
    <property type="match status" value="1"/>
</dbReference>
<keyword evidence="8" id="KW-0677">Repeat</keyword>
<dbReference type="InterPro" id="IPR044880">
    <property type="entry name" value="NCX_ion-bd_dom_sf"/>
</dbReference>
<feature type="transmembrane region" description="Helical" evidence="19">
    <location>
        <begin position="37"/>
        <end position="63"/>
    </location>
</feature>
<dbReference type="InterPro" id="IPR038081">
    <property type="entry name" value="CalX-like_sf"/>
</dbReference>
<evidence type="ECO:0000256" key="11">
    <source>
        <dbReference type="ARBA" id="ARBA00022989"/>
    </source>
</evidence>
<dbReference type="Pfam" id="PF01699">
    <property type="entry name" value="Na_Ca_ex"/>
    <property type="match status" value="2"/>
</dbReference>
<evidence type="ECO:0008006" key="23">
    <source>
        <dbReference type="Google" id="ProtNLM"/>
    </source>
</evidence>
<evidence type="ECO:0000256" key="17">
    <source>
        <dbReference type="ARBA" id="ARBA00033667"/>
    </source>
</evidence>
<feature type="transmembrane region" description="Helical" evidence="19">
    <location>
        <begin position="428"/>
        <end position="450"/>
    </location>
</feature>
<keyword evidence="4" id="KW-1003">Cell membrane</keyword>
<dbReference type="GO" id="GO:0005432">
    <property type="term" value="F:calcium:sodium antiporter activity"/>
    <property type="evidence" value="ECO:0007669"/>
    <property type="project" value="InterPro"/>
</dbReference>
<dbReference type="EMBL" id="HBEG01006068">
    <property type="protein sequence ID" value="CAD8347859.1"/>
    <property type="molecule type" value="Transcribed_RNA"/>
</dbReference>
<organism evidence="22">
    <name type="scientific">Pyrodinium bahamense</name>
    <dbReference type="NCBI Taxonomy" id="73915"/>
    <lineage>
        <taxon>Eukaryota</taxon>
        <taxon>Sar</taxon>
        <taxon>Alveolata</taxon>
        <taxon>Dinophyceae</taxon>
        <taxon>Gonyaulacales</taxon>
        <taxon>Pyrocystaceae</taxon>
        <taxon>Pyrodinium</taxon>
    </lineage>
</organism>
<evidence type="ECO:0000256" key="19">
    <source>
        <dbReference type="SAM" id="Phobius"/>
    </source>
</evidence>
<feature type="transmembrane region" description="Helical" evidence="19">
    <location>
        <begin position="631"/>
        <end position="654"/>
    </location>
</feature>
<keyword evidence="12" id="KW-0915">Sodium</keyword>
<feature type="transmembrane region" description="Helical" evidence="19">
    <location>
        <begin position="83"/>
        <end position="108"/>
    </location>
</feature>
<evidence type="ECO:0000256" key="15">
    <source>
        <dbReference type="ARBA" id="ARBA00023180"/>
    </source>
</evidence>
<feature type="compositionally biased region" description="Polar residues" evidence="18">
    <location>
        <begin position="669"/>
        <end position="692"/>
    </location>
</feature>
<evidence type="ECO:0000256" key="16">
    <source>
        <dbReference type="ARBA" id="ARBA00023201"/>
    </source>
</evidence>
<dbReference type="GO" id="GO:0046872">
    <property type="term" value="F:metal ion binding"/>
    <property type="evidence" value="ECO:0007669"/>
    <property type="project" value="UniProtKB-KW"/>
</dbReference>
<evidence type="ECO:0000256" key="8">
    <source>
        <dbReference type="ARBA" id="ARBA00022737"/>
    </source>
</evidence>
<feature type="transmembrane region" description="Helical" evidence="19">
    <location>
        <begin position="510"/>
        <end position="527"/>
    </location>
</feature>
<evidence type="ECO:0000313" key="22">
    <source>
        <dbReference type="EMBL" id="CAD8347859.1"/>
    </source>
</evidence>
<evidence type="ECO:0000256" key="14">
    <source>
        <dbReference type="ARBA" id="ARBA00023136"/>
    </source>
</evidence>
<keyword evidence="10" id="KW-0112">Calmodulin-binding</keyword>
<feature type="transmembrane region" description="Helical" evidence="19">
    <location>
        <begin position="156"/>
        <end position="177"/>
    </location>
</feature>
<keyword evidence="15" id="KW-0325">Glycoprotein</keyword>
<evidence type="ECO:0000256" key="18">
    <source>
        <dbReference type="SAM" id="MobiDB-lite"/>
    </source>
</evidence>
<dbReference type="SUPFAM" id="SSF141072">
    <property type="entry name" value="CalX-like"/>
    <property type="match status" value="1"/>
</dbReference>
<feature type="transmembrane region" description="Helical" evidence="19">
    <location>
        <begin position="601"/>
        <end position="619"/>
    </location>
</feature>
<sequence>MVSEDTDFAICKPGGRVSLLPLFGDNEQRWPEWLRSILYAMGLIYFFLGVAIIADAFVAAIEVVTSRRRQKRQKSGRLVTEKVWNDTVSTLSLMALGSSAPEIALAIVDLFKKRFHFTPLGAQTIAGSAAFNLLVIVAVCIFVIPSTETRQIAELPAFYVTAVVSVFAYLWLAFILITNTEDVVDIWEAIATLLFLPMLIWIAYKVDVGDAAKFLARLNPAWGRTSEVEEEDEGKAVLAFDSESVSVQAGGEATEFEVVVKRPAGAAGSFSCTYRTELFGAVPGFDYTEADGRLEFAEDVATQSIKLEILPKVPDRVDRKFLLILEDAAGNVEFSDETDGGKDAAFLTVTITSPSAPGTGCRCLRWMDALVNFNGVRRGTQDWIGQITDSVYCLGSPEEQKEATKWDWAGHIVALPWKLIFSFVPPTTFFGGWACFYAALLTIAGLTIFISDLAELFGCVVGIRDDVTAIVFVALGTSMPDLFASLTAAKEDDTADASIVNVTGSNSVNVFLGLGLPWTMGALYWAFKGQTDEWRQKYPEQFELRGEDGGAAFIVQSKNLGFCVIIFSCACVVALFLLHLRRRLLGAELGGPFVPKAVTTLAFLLFWFGFISVTSWRVMHWEESTWLEVGLVIGGLSLFESLVAIFAIVVICVYRERGARSSEREAVQGTVSRSTSGQSFGAQSIGSNSSKPTEMPRASEQL</sequence>
<dbReference type="PANTHER" id="PTHR11878:SF65">
    <property type="entry name" value="NA_CA-EXCHANGE PROTEIN, ISOFORM G"/>
    <property type="match status" value="1"/>
</dbReference>
<keyword evidence="5 19" id="KW-0812">Transmembrane</keyword>
<dbReference type="InterPro" id="IPR051171">
    <property type="entry name" value="CaCA"/>
</dbReference>
<evidence type="ECO:0000256" key="13">
    <source>
        <dbReference type="ARBA" id="ARBA00023065"/>
    </source>
</evidence>
<feature type="domain" description="Sodium/calcium exchanger membrane region" evidence="20">
    <location>
        <begin position="40"/>
        <end position="204"/>
    </location>
</feature>
<evidence type="ECO:0000259" key="21">
    <source>
        <dbReference type="Pfam" id="PF03160"/>
    </source>
</evidence>
<keyword evidence="13" id="KW-0406">Ion transport</keyword>
<dbReference type="AlphaFoldDB" id="A0A7S0FA09"/>
<dbReference type="Gene3D" id="1.20.1420.30">
    <property type="entry name" value="NCX, central ion-binding region"/>
    <property type="match status" value="2"/>
</dbReference>
<evidence type="ECO:0000256" key="12">
    <source>
        <dbReference type="ARBA" id="ARBA00023053"/>
    </source>
</evidence>
<keyword evidence="9" id="KW-0106">Calcium</keyword>
<feature type="domain" description="Calx-beta" evidence="21">
    <location>
        <begin position="235"/>
        <end position="327"/>
    </location>
</feature>
<feature type="region of interest" description="Disordered" evidence="18">
    <location>
        <begin position="665"/>
        <end position="702"/>
    </location>
</feature>
<keyword evidence="16" id="KW-0739">Sodium transport</keyword>
<evidence type="ECO:0000256" key="2">
    <source>
        <dbReference type="ARBA" id="ARBA00007489"/>
    </source>
</evidence>
<gene>
    <name evidence="22" type="ORF">PBAH0796_LOCUS3598</name>
</gene>
<feature type="transmembrane region" description="Helical" evidence="19">
    <location>
        <begin position="559"/>
        <end position="580"/>
    </location>
</feature>
<feature type="transmembrane region" description="Helical" evidence="19">
    <location>
        <begin position="183"/>
        <end position="204"/>
    </location>
</feature>
<dbReference type="GO" id="GO:0005886">
    <property type="term" value="C:plasma membrane"/>
    <property type="evidence" value="ECO:0007669"/>
    <property type="project" value="UniProtKB-SubCell"/>
</dbReference>
<keyword evidence="6" id="KW-0479">Metal-binding</keyword>
<keyword evidence="7" id="KW-0732">Signal</keyword>
<evidence type="ECO:0000256" key="3">
    <source>
        <dbReference type="ARBA" id="ARBA00022448"/>
    </source>
</evidence>
<keyword evidence="14 19" id="KW-0472">Membrane</keyword>
<dbReference type="GO" id="GO:0007154">
    <property type="term" value="P:cell communication"/>
    <property type="evidence" value="ECO:0007669"/>
    <property type="project" value="InterPro"/>
</dbReference>
<evidence type="ECO:0000259" key="20">
    <source>
        <dbReference type="Pfam" id="PF01699"/>
    </source>
</evidence>
<dbReference type="Gene3D" id="2.60.40.2030">
    <property type="match status" value="1"/>
</dbReference>
<name>A0A7S0FA09_9DINO</name>